<keyword evidence="8" id="KW-1185">Reference proteome</keyword>
<dbReference type="InterPro" id="IPR012677">
    <property type="entry name" value="Nucleotide-bd_a/b_plait_sf"/>
</dbReference>
<dbReference type="AlphaFoldDB" id="A0A6L2PWV8"/>
<feature type="region of interest" description="Disordered" evidence="5">
    <location>
        <begin position="90"/>
        <end position="111"/>
    </location>
</feature>
<dbReference type="GO" id="GO:0003723">
    <property type="term" value="F:RNA binding"/>
    <property type="evidence" value="ECO:0007669"/>
    <property type="project" value="UniProtKB-UniRule"/>
</dbReference>
<comment type="subcellular location">
    <subcellularLocation>
        <location evidence="1">Nucleus</location>
        <location evidence="1">Nucleolus</location>
    </subcellularLocation>
</comment>
<gene>
    <name evidence="7" type="ORF">Cfor_00485</name>
</gene>
<feature type="region of interest" description="Disordered" evidence="5">
    <location>
        <begin position="230"/>
        <end position="293"/>
    </location>
</feature>
<sequence>VMHAEEKRVFVGNLPPDTKQTDIAKWFSKFGTVLSVEIKQHPNSSAFAFLNLETDEDKLKSCFSTLSVKKWNGNRIKLELAKESFLSRLEKERQKHNKSQPHCSSDSDHMIDTNAKSKKQLAEDLEFTQKKGKTNETLYELNDCCFDEEDTCSASGTLYNGKLKMFCGTRAAVCDSNNDRSHSQSVSDSKISQSTRAATGMLQRLKLFSDAWEDPPMNCDLIKDDTTLTRKDNYKRQSPSNEGKRLLAEEKRKKSIDEKRRTSQKQKEAIKLSLSSVDSGHRNRKTVFDSEDYEHKTEDTVIQVAYDQISSLPNHDELLERSDKKTVLFEGSSDDENDGHFKLKSQFEGSKGEKVSIS</sequence>
<proteinExistence type="predicted"/>
<evidence type="ECO:0000256" key="3">
    <source>
        <dbReference type="ARBA" id="ARBA00023242"/>
    </source>
</evidence>
<name>A0A6L2PWV8_COPFO</name>
<dbReference type="InterPro" id="IPR035979">
    <property type="entry name" value="RBD_domain_sf"/>
</dbReference>
<comment type="caution">
    <text evidence="7">The sequence shown here is derived from an EMBL/GenBank/DDBJ whole genome shotgun (WGS) entry which is preliminary data.</text>
</comment>
<feature type="domain" description="RRM" evidence="6">
    <location>
        <begin position="7"/>
        <end position="83"/>
    </location>
</feature>
<dbReference type="InParanoid" id="A0A6L2PWV8"/>
<keyword evidence="2 4" id="KW-0694">RNA-binding</keyword>
<evidence type="ECO:0000313" key="7">
    <source>
        <dbReference type="EMBL" id="GFG34227.1"/>
    </source>
</evidence>
<feature type="non-terminal residue" evidence="7">
    <location>
        <position position="1"/>
    </location>
</feature>
<accession>A0A6L2PWV8</accession>
<dbReference type="GO" id="GO:0005730">
    <property type="term" value="C:nucleolus"/>
    <property type="evidence" value="ECO:0007669"/>
    <property type="project" value="UniProtKB-SubCell"/>
</dbReference>
<dbReference type="PROSITE" id="PS50102">
    <property type="entry name" value="RRM"/>
    <property type="match status" value="1"/>
</dbReference>
<evidence type="ECO:0000256" key="4">
    <source>
        <dbReference type="PROSITE-ProRule" id="PRU00176"/>
    </source>
</evidence>
<evidence type="ECO:0000313" key="8">
    <source>
        <dbReference type="Proteomes" id="UP000502823"/>
    </source>
</evidence>
<evidence type="ECO:0000256" key="5">
    <source>
        <dbReference type="SAM" id="MobiDB-lite"/>
    </source>
</evidence>
<dbReference type="SMART" id="SM00360">
    <property type="entry name" value="RRM"/>
    <property type="match status" value="1"/>
</dbReference>
<dbReference type="OrthoDB" id="21643at2759"/>
<dbReference type="CDD" id="cd12226">
    <property type="entry name" value="RRM_NOL8"/>
    <property type="match status" value="1"/>
</dbReference>
<dbReference type="SUPFAM" id="SSF54928">
    <property type="entry name" value="RNA-binding domain, RBD"/>
    <property type="match status" value="1"/>
</dbReference>
<evidence type="ECO:0000259" key="6">
    <source>
        <dbReference type="PROSITE" id="PS50102"/>
    </source>
</evidence>
<feature type="region of interest" description="Disordered" evidence="5">
    <location>
        <begin position="329"/>
        <end position="358"/>
    </location>
</feature>
<dbReference type="Gene3D" id="3.30.70.330">
    <property type="match status" value="1"/>
</dbReference>
<dbReference type="PANTHER" id="PTHR48029:SF1">
    <property type="entry name" value="NUCLEOLAR PROTEIN 8"/>
    <property type="match status" value="1"/>
</dbReference>
<dbReference type="InterPro" id="IPR000504">
    <property type="entry name" value="RRM_dom"/>
</dbReference>
<dbReference type="PANTHER" id="PTHR48029">
    <property type="entry name" value="NUCLEOLAR PROTEIN 8"/>
    <property type="match status" value="1"/>
</dbReference>
<evidence type="ECO:0000256" key="2">
    <source>
        <dbReference type="ARBA" id="ARBA00022884"/>
    </source>
</evidence>
<dbReference type="EMBL" id="BLKM01005410">
    <property type="protein sequence ID" value="GFG34227.1"/>
    <property type="molecule type" value="Genomic_DNA"/>
</dbReference>
<dbReference type="Pfam" id="PF00076">
    <property type="entry name" value="RRM_1"/>
    <property type="match status" value="1"/>
</dbReference>
<organism evidence="7 8">
    <name type="scientific">Coptotermes formosanus</name>
    <name type="common">Formosan subterranean termite</name>
    <dbReference type="NCBI Taxonomy" id="36987"/>
    <lineage>
        <taxon>Eukaryota</taxon>
        <taxon>Metazoa</taxon>
        <taxon>Ecdysozoa</taxon>
        <taxon>Arthropoda</taxon>
        <taxon>Hexapoda</taxon>
        <taxon>Insecta</taxon>
        <taxon>Pterygota</taxon>
        <taxon>Neoptera</taxon>
        <taxon>Polyneoptera</taxon>
        <taxon>Dictyoptera</taxon>
        <taxon>Blattodea</taxon>
        <taxon>Blattoidea</taxon>
        <taxon>Termitoidae</taxon>
        <taxon>Rhinotermitidae</taxon>
        <taxon>Coptotermes</taxon>
    </lineage>
</organism>
<dbReference type="Proteomes" id="UP000502823">
    <property type="component" value="Unassembled WGS sequence"/>
</dbReference>
<dbReference type="InterPro" id="IPR034138">
    <property type="entry name" value="NOP8_RRM"/>
</dbReference>
<keyword evidence="3" id="KW-0539">Nucleus</keyword>
<evidence type="ECO:0000256" key="1">
    <source>
        <dbReference type="ARBA" id="ARBA00004604"/>
    </source>
</evidence>
<reference evidence="8" key="1">
    <citation type="submission" date="2020-01" db="EMBL/GenBank/DDBJ databases">
        <title>Draft genome sequence of the Termite Coptotermes fromosanus.</title>
        <authorList>
            <person name="Itakura S."/>
            <person name="Yosikawa Y."/>
            <person name="Umezawa K."/>
        </authorList>
    </citation>
    <scope>NUCLEOTIDE SEQUENCE [LARGE SCALE GENOMIC DNA]</scope>
</reference>
<feature type="compositionally biased region" description="Basic and acidic residues" evidence="5">
    <location>
        <begin position="242"/>
        <end position="270"/>
    </location>
</feature>
<protein>
    <recommendedName>
        <fullName evidence="6">RRM domain-containing protein</fullName>
    </recommendedName>
</protein>